<dbReference type="RefSeq" id="WP_214536996.1">
    <property type="nucleotide sequence ID" value="NZ_JAHFVK010000002.1"/>
</dbReference>
<keyword evidence="1" id="KW-0732">Signal</keyword>
<dbReference type="EMBL" id="JAHFVK010000002">
    <property type="protein sequence ID" value="MBT2135292.1"/>
    <property type="molecule type" value="Genomic_DNA"/>
</dbReference>
<evidence type="ECO:0000313" key="2">
    <source>
        <dbReference type="EMBL" id="MBT2135292.1"/>
    </source>
</evidence>
<gene>
    <name evidence="2" type="ORF">KK137_13220</name>
</gene>
<sequence length="103" mass="10939">MTIRTISLALAAASALITPAIAFAGETQTQKVTIAYKDLDLSTEAGQKELDRRMDKAARDACGMDEKVTGSRLSTSESRECYGAARTQIGQSLSHLTGDRTSG</sequence>
<keyword evidence="3" id="KW-1185">Reference proteome</keyword>
<name>A0ABS5W7H5_9SPHN</name>
<feature type="signal peptide" evidence="1">
    <location>
        <begin position="1"/>
        <end position="24"/>
    </location>
</feature>
<evidence type="ECO:0000256" key="1">
    <source>
        <dbReference type="SAM" id="SignalP"/>
    </source>
</evidence>
<comment type="caution">
    <text evidence="2">The sequence shown here is derived from an EMBL/GenBank/DDBJ whole genome shotgun (WGS) entry which is preliminary data.</text>
</comment>
<proteinExistence type="predicted"/>
<reference evidence="2 3" key="1">
    <citation type="submission" date="2021-05" db="EMBL/GenBank/DDBJ databases">
        <title>Croceibacterium sp. LX-88 genome sequence.</title>
        <authorList>
            <person name="Luo X."/>
        </authorList>
    </citation>
    <scope>NUCLEOTIDE SEQUENCE [LARGE SCALE GENOMIC DNA]</scope>
    <source>
        <strain evidence="2 3">LX-88</strain>
    </source>
</reference>
<feature type="chain" id="PRO_5046778813" evidence="1">
    <location>
        <begin position="25"/>
        <end position="103"/>
    </location>
</feature>
<protein>
    <submittedName>
        <fullName evidence="2">UrcA family protein</fullName>
    </submittedName>
</protein>
<dbReference type="Proteomes" id="UP000811255">
    <property type="component" value="Unassembled WGS sequence"/>
</dbReference>
<accession>A0ABS5W7H5</accession>
<dbReference type="NCBIfam" id="TIGR04433">
    <property type="entry name" value="UrcA_uranyl"/>
    <property type="match status" value="1"/>
</dbReference>
<evidence type="ECO:0000313" key="3">
    <source>
        <dbReference type="Proteomes" id="UP000811255"/>
    </source>
</evidence>
<organism evidence="2 3">
    <name type="scientific">Croceibacterium selenioxidans</name>
    <dbReference type="NCBI Taxonomy" id="2838833"/>
    <lineage>
        <taxon>Bacteria</taxon>
        <taxon>Pseudomonadati</taxon>
        <taxon>Pseudomonadota</taxon>
        <taxon>Alphaproteobacteria</taxon>
        <taxon>Sphingomonadales</taxon>
        <taxon>Erythrobacteraceae</taxon>
        <taxon>Croceibacterium</taxon>
    </lineage>
</organism>
<dbReference type="InterPro" id="IPR030972">
    <property type="entry name" value="UrcA_uranyl"/>
</dbReference>